<gene>
    <name evidence="3" type="ORF">QO231_05880</name>
</gene>
<reference evidence="4" key="1">
    <citation type="submission" date="2023-05" db="EMBL/GenBank/DDBJ databases">
        <title>Sedimentitalea sp. nov. JM2-8.</title>
        <authorList>
            <person name="Huang J."/>
        </authorList>
    </citation>
    <scope>NUCLEOTIDE SEQUENCE [LARGE SCALE GENOMIC DNA]</scope>
    <source>
        <strain evidence="4">KHS03</strain>
    </source>
</reference>
<feature type="region of interest" description="Disordered" evidence="1">
    <location>
        <begin position="261"/>
        <end position="298"/>
    </location>
</feature>
<evidence type="ECO:0000313" key="4">
    <source>
        <dbReference type="Proteomes" id="UP001255416"/>
    </source>
</evidence>
<sequence length="429" mass="46768">MFETLLATTSSEGLQPLGSAAQRSYELVSDTVRSRLSPEHANLFAEPVATEHGDMIDWYAPVTGRAVPIADLGEDAAAELRDRLGHLIADIRSEAESLADSPDVQDQRLAEALNNAIEIPSESMIHAVRQPDGSVQPVLVHWAWLGAERKSVRGILTAMVPRPQTIAPAGTAVEADPPRSRTWWWLILLGWLLLAAMLAYILYLMIAPCGLNGGRLFFCPRPAPEISAIPVERQVLEDEIAALQHELALLDRACQATIPVLPTTPDAAPTPDKPPVETPEPVQTPTPEPQDKTERDSKDVIRDLDARGARRAELNFALSWNTLDDIDLAVTCPSGQTISYSNRGDCDGTLDLDANVTRAGAIEDPVENIVFDKATPGLYKVKVRLKSNRGDGDKPVTLHVLRRDGRSLTYSGTVSDKAPEWSLNISISR</sequence>
<evidence type="ECO:0000256" key="2">
    <source>
        <dbReference type="SAM" id="Phobius"/>
    </source>
</evidence>
<feature type="compositionally biased region" description="Basic and acidic residues" evidence="1">
    <location>
        <begin position="289"/>
        <end position="298"/>
    </location>
</feature>
<keyword evidence="2" id="KW-0472">Membrane</keyword>
<dbReference type="RefSeq" id="WP_316774230.1">
    <property type="nucleotide sequence ID" value="NZ_JASMWN010000003.1"/>
</dbReference>
<evidence type="ECO:0000256" key="1">
    <source>
        <dbReference type="SAM" id="MobiDB-lite"/>
    </source>
</evidence>
<keyword evidence="2" id="KW-0812">Transmembrane</keyword>
<organism evidence="3 4">
    <name type="scientific">Sedimentitalea todarodis</name>
    <dbReference type="NCBI Taxonomy" id="1631240"/>
    <lineage>
        <taxon>Bacteria</taxon>
        <taxon>Pseudomonadati</taxon>
        <taxon>Pseudomonadota</taxon>
        <taxon>Alphaproteobacteria</taxon>
        <taxon>Rhodobacterales</taxon>
        <taxon>Paracoccaceae</taxon>
        <taxon>Sedimentitalea</taxon>
    </lineage>
</organism>
<feature type="transmembrane region" description="Helical" evidence="2">
    <location>
        <begin position="183"/>
        <end position="206"/>
    </location>
</feature>
<proteinExistence type="predicted"/>
<keyword evidence="4" id="KW-1185">Reference proteome</keyword>
<keyword evidence="2" id="KW-1133">Transmembrane helix</keyword>
<accession>A0ABU3VB29</accession>
<evidence type="ECO:0000313" key="3">
    <source>
        <dbReference type="EMBL" id="MDU9003383.1"/>
    </source>
</evidence>
<protein>
    <submittedName>
        <fullName evidence="3">Uncharacterized protein</fullName>
    </submittedName>
</protein>
<feature type="compositionally biased region" description="Pro residues" evidence="1">
    <location>
        <begin position="271"/>
        <end position="288"/>
    </location>
</feature>
<name>A0ABU3VB29_9RHOB</name>
<comment type="caution">
    <text evidence="3">The sequence shown here is derived from an EMBL/GenBank/DDBJ whole genome shotgun (WGS) entry which is preliminary data.</text>
</comment>
<dbReference type="Proteomes" id="UP001255416">
    <property type="component" value="Unassembled WGS sequence"/>
</dbReference>
<dbReference type="EMBL" id="JASMWN010000003">
    <property type="protein sequence ID" value="MDU9003383.1"/>
    <property type="molecule type" value="Genomic_DNA"/>
</dbReference>